<proteinExistence type="predicted"/>
<name>A0ABV6R1L1_9CAUL</name>
<dbReference type="Proteomes" id="UP001589906">
    <property type="component" value="Unassembled WGS sequence"/>
</dbReference>
<protein>
    <submittedName>
        <fullName evidence="1">Uncharacterized protein</fullName>
    </submittedName>
</protein>
<keyword evidence="2" id="KW-1185">Reference proteome</keyword>
<dbReference type="RefSeq" id="WP_376835424.1">
    <property type="nucleotide sequence ID" value="NZ_JBHLSW010000004.1"/>
</dbReference>
<reference evidence="1 2" key="1">
    <citation type="submission" date="2024-09" db="EMBL/GenBank/DDBJ databases">
        <authorList>
            <person name="Sun Q."/>
            <person name="Mori K."/>
        </authorList>
    </citation>
    <scope>NUCLEOTIDE SEQUENCE [LARGE SCALE GENOMIC DNA]</scope>
    <source>
        <strain evidence="1 2">NCAIM B.02621</strain>
    </source>
</reference>
<organism evidence="1 2">
    <name type="scientific">Brevundimonas balnearis</name>
    <dbReference type="NCBI Taxonomy" id="1572858"/>
    <lineage>
        <taxon>Bacteria</taxon>
        <taxon>Pseudomonadati</taxon>
        <taxon>Pseudomonadota</taxon>
        <taxon>Alphaproteobacteria</taxon>
        <taxon>Caulobacterales</taxon>
        <taxon>Caulobacteraceae</taxon>
        <taxon>Brevundimonas</taxon>
    </lineage>
</organism>
<accession>A0ABV6R1L1</accession>
<gene>
    <name evidence="1" type="ORF">ACFFGE_06420</name>
</gene>
<evidence type="ECO:0000313" key="2">
    <source>
        <dbReference type="Proteomes" id="UP001589906"/>
    </source>
</evidence>
<sequence length="45" mass="4174">MARADHITGLTIALAATGAGVRGLTSGLIGGGMTTTTMPSGAGTG</sequence>
<dbReference type="EMBL" id="JBHLSW010000004">
    <property type="protein sequence ID" value="MFC0633509.1"/>
    <property type="molecule type" value="Genomic_DNA"/>
</dbReference>
<evidence type="ECO:0000313" key="1">
    <source>
        <dbReference type="EMBL" id="MFC0633509.1"/>
    </source>
</evidence>
<comment type="caution">
    <text evidence="1">The sequence shown here is derived from an EMBL/GenBank/DDBJ whole genome shotgun (WGS) entry which is preliminary data.</text>
</comment>